<accession>A0ABU6GPR7</accession>
<protein>
    <recommendedName>
        <fullName evidence="7">Flagellar protein FliT</fullName>
    </recommendedName>
</protein>
<proteinExistence type="inferred from homology"/>
<evidence type="ECO:0000256" key="2">
    <source>
        <dbReference type="ARBA" id="ARBA00022490"/>
    </source>
</evidence>
<gene>
    <name evidence="8" type="ORF">P4H66_16500</name>
</gene>
<comment type="subcellular location">
    <subcellularLocation>
        <location evidence="1">Cytoplasm</location>
        <location evidence="1">Cytosol</location>
    </subcellularLocation>
</comment>
<comment type="function">
    <text evidence="5">May act as an export chaperone for the filament capping protein FliD.</text>
</comment>
<evidence type="ECO:0000256" key="7">
    <source>
        <dbReference type="ARBA" id="ARBA00093797"/>
    </source>
</evidence>
<evidence type="ECO:0000256" key="6">
    <source>
        <dbReference type="ARBA" id="ARBA00093785"/>
    </source>
</evidence>
<keyword evidence="9" id="KW-1185">Reference proteome</keyword>
<evidence type="ECO:0000256" key="1">
    <source>
        <dbReference type="ARBA" id="ARBA00004514"/>
    </source>
</evidence>
<reference evidence="8 9" key="1">
    <citation type="submission" date="2023-03" db="EMBL/GenBank/DDBJ databases">
        <title>Bacillus Genome Sequencing.</title>
        <authorList>
            <person name="Dunlap C."/>
        </authorList>
    </citation>
    <scope>NUCLEOTIDE SEQUENCE [LARGE SCALE GENOMIC DNA]</scope>
    <source>
        <strain evidence="8 9">BD-525</strain>
    </source>
</reference>
<evidence type="ECO:0000256" key="3">
    <source>
        <dbReference type="ARBA" id="ARBA00022795"/>
    </source>
</evidence>
<sequence length="111" mass="12937">MDSIITRLEELTESVAAQLQFISSDDLLAFVEERQQMIDEINHLKHQTPFTPLQKERLQKIVEFDTVLLSKMTSLKSEAADWLQYRGQAKVQRNAYEAAYTPDSFLMDKRN</sequence>
<dbReference type="EMBL" id="JARLKZ010000011">
    <property type="protein sequence ID" value="MEC0241423.1"/>
    <property type="molecule type" value="Genomic_DNA"/>
</dbReference>
<dbReference type="InterPro" id="IPR008622">
    <property type="entry name" value="FliT"/>
</dbReference>
<evidence type="ECO:0000256" key="4">
    <source>
        <dbReference type="ARBA" id="ARBA00023186"/>
    </source>
</evidence>
<keyword evidence="3" id="KW-1005">Bacterial flagellum biogenesis</keyword>
<comment type="caution">
    <text evidence="8">The sequence shown here is derived from an EMBL/GenBank/DDBJ whole genome shotgun (WGS) entry which is preliminary data.</text>
</comment>
<dbReference type="Pfam" id="PF05400">
    <property type="entry name" value="FliT"/>
    <property type="match status" value="1"/>
</dbReference>
<evidence type="ECO:0000256" key="5">
    <source>
        <dbReference type="ARBA" id="ARBA00093765"/>
    </source>
</evidence>
<organism evidence="8 9">
    <name type="scientific">Paenibacillus dokdonensis</name>
    <dbReference type="NCBI Taxonomy" id="2567944"/>
    <lineage>
        <taxon>Bacteria</taxon>
        <taxon>Bacillati</taxon>
        <taxon>Bacillota</taxon>
        <taxon>Bacilli</taxon>
        <taxon>Bacillales</taxon>
        <taxon>Paenibacillaceae</taxon>
        <taxon>Paenibacillus</taxon>
    </lineage>
</organism>
<evidence type="ECO:0000313" key="8">
    <source>
        <dbReference type="EMBL" id="MEC0241423.1"/>
    </source>
</evidence>
<keyword evidence="4" id="KW-0143">Chaperone</keyword>
<name>A0ABU6GPR7_9BACL</name>
<evidence type="ECO:0000313" key="9">
    <source>
        <dbReference type="Proteomes" id="UP001344632"/>
    </source>
</evidence>
<keyword evidence="2" id="KW-0963">Cytoplasm</keyword>
<dbReference type="Proteomes" id="UP001344632">
    <property type="component" value="Unassembled WGS sequence"/>
</dbReference>
<dbReference type="RefSeq" id="WP_326089133.1">
    <property type="nucleotide sequence ID" value="NZ_JARLKZ010000011.1"/>
</dbReference>
<comment type="similarity">
    <text evidence="6">Belongs to the bacillales FliT family.</text>
</comment>